<accession>A0A0C2GJC1</accession>
<gene>
    <name evidence="2" type="ORF">ANCDUO_10835</name>
</gene>
<feature type="non-terminal residue" evidence="2">
    <location>
        <position position="1"/>
    </location>
</feature>
<evidence type="ECO:0000259" key="1">
    <source>
        <dbReference type="PROSITE" id="PS50041"/>
    </source>
</evidence>
<dbReference type="SMART" id="SM00034">
    <property type="entry name" value="CLECT"/>
    <property type="match status" value="1"/>
</dbReference>
<dbReference type="SUPFAM" id="SSF56436">
    <property type="entry name" value="C-type lectin-like"/>
    <property type="match status" value="1"/>
</dbReference>
<proteinExistence type="predicted"/>
<dbReference type="InterPro" id="IPR001304">
    <property type="entry name" value="C-type_lectin-like"/>
</dbReference>
<dbReference type="Proteomes" id="UP000054047">
    <property type="component" value="Unassembled WGS sequence"/>
</dbReference>
<name>A0A0C2GJC1_9BILA</name>
<protein>
    <submittedName>
        <fullName evidence="2">Lectin C-type domain protein</fullName>
    </submittedName>
</protein>
<dbReference type="CDD" id="cd00037">
    <property type="entry name" value="CLECT"/>
    <property type="match status" value="1"/>
</dbReference>
<dbReference type="PANTHER" id="PTHR31024">
    <property type="entry name" value="C-TYPE LECTIN"/>
    <property type="match status" value="1"/>
</dbReference>
<evidence type="ECO:0000313" key="3">
    <source>
        <dbReference type="Proteomes" id="UP000054047"/>
    </source>
</evidence>
<sequence length="200" mass="22811">LQKGGIPVEKLKEIASFGYSISKGELNDSKLAKLLGIANCFCPDNYGPNGGDAPYYGCFRAFHMPTAWNRAVKACARRHNGMLVKVEDYNKADYIMDLGVGDPNNLWIGLKRNGDEFLWLDNSKLTHKDFNLWPKNVDPKKGDQCVSMYRHTDKQKIYWQTQPCNKGLPYVCQIAPCDSTNYCSEPLSAHRQMHRMYMHP</sequence>
<organism evidence="2 3">
    <name type="scientific">Ancylostoma duodenale</name>
    <dbReference type="NCBI Taxonomy" id="51022"/>
    <lineage>
        <taxon>Eukaryota</taxon>
        <taxon>Metazoa</taxon>
        <taxon>Ecdysozoa</taxon>
        <taxon>Nematoda</taxon>
        <taxon>Chromadorea</taxon>
        <taxon>Rhabditida</taxon>
        <taxon>Rhabditina</taxon>
        <taxon>Rhabditomorpha</taxon>
        <taxon>Strongyloidea</taxon>
        <taxon>Ancylostomatidae</taxon>
        <taxon>Ancylostomatinae</taxon>
        <taxon>Ancylostoma</taxon>
    </lineage>
</organism>
<dbReference type="OrthoDB" id="5787264at2759"/>
<reference evidence="2 3" key="1">
    <citation type="submission" date="2013-12" db="EMBL/GenBank/DDBJ databases">
        <title>Draft genome of the parsitic nematode Ancylostoma duodenale.</title>
        <authorList>
            <person name="Mitreva M."/>
        </authorList>
    </citation>
    <scope>NUCLEOTIDE SEQUENCE [LARGE SCALE GENOMIC DNA]</scope>
    <source>
        <strain evidence="2 3">Zhejiang</strain>
    </source>
</reference>
<dbReference type="InterPro" id="IPR016186">
    <property type="entry name" value="C-type_lectin-like/link_sf"/>
</dbReference>
<keyword evidence="3" id="KW-1185">Reference proteome</keyword>
<dbReference type="Gene3D" id="3.10.100.10">
    <property type="entry name" value="Mannose-Binding Protein A, subunit A"/>
    <property type="match status" value="1"/>
</dbReference>
<feature type="domain" description="C-type lectin" evidence="1">
    <location>
        <begin position="58"/>
        <end position="173"/>
    </location>
</feature>
<dbReference type="AlphaFoldDB" id="A0A0C2GJC1"/>
<dbReference type="EMBL" id="KN732516">
    <property type="protein sequence ID" value="KIH58949.1"/>
    <property type="molecule type" value="Genomic_DNA"/>
</dbReference>
<dbReference type="PROSITE" id="PS50041">
    <property type="entry name" value="C_TYPE_LECTIN_2"/>
    <property type="match status" value="1"/>
</dbReference>
<dbReference type="Pfam" id="PF00059">
    <property type="entry name" value="Lectin_C"/>
    <property type="match status" value="1"/>
</dbReference>
<dbReference type="InterPro" id="IPR016187">
    <property type="entry name" value="CTDL_fold"/>
</dbReference>
<evidence type="ECO:0000313" key="2">
    <source>
        <dbReference type="EMBL" id="KIH58949.1"/>
    </source>
</evidence>
<dbReference type="PANTHER" id="PTHR31024:SF3">
    <property type="entry name" value="C-TYPE LECTIN-RELATED"/>
    <property type="match status" value="1"/>
</dbReference>